<accession>A0ABN8HIH8</accession>
<organism evidence="2 3">
    <name type="scientific">Trichlorobacter ammonificans</name>
    <dbReference type="NCBI Taxonomy" id="2916410"/>
    <lineage>
        <taxon>Bacteria</taxon>
        <taxon>Pseudomonadati</taxon>
        <taxon>Thermodesulfobacteriota</taxon>
        <taxon>Desulfuromonadia</taxon>
        <taxon>Geobacterales</taxon>
        <taxon>Geobacteraceae</taxon>
        <taxon>Trichlorobacter</taxon>
    </lineage>
</organism>
<dbReference type="EMBL" id="OW150024">
    <property type="protein sequence ID" value="CAH2032527.1"/>
    <property type="molecule type" value="Genomic_DNA"/>
</dbReference>
<reference evidence="2 3" key="1">
    <citation type="submission" date="2022-03" db="EMBL/GenBank/DDBJ databases">
        <authorList>
            <person name="Koch H."/>
        </authorList>
    </citation>
    <scope>NUCLEOTIDE SEQUENCE [LARGE SCALE GENOMIC DNA]</scope>
    <source>
        <strain evidence="2 3">G1</strain>
    </source>
</reference>
<feature type="compositionally biased region" description="Basic and acidic residues" evidence="1">
    <location>
        <begin position="54"/>
        <end position="66"/>
    </location>
</feature>
<protein>
    <submittedName>
        <fullName evidence="2">Uncharacterized protein</fullName>
    </submittedName>
</protein>
<evidence type="ECO:0000313" key="2">
    <source>
        <dbReference type="EMBL" id="CAH2032527.1"/>
    </source>
</evidence>
<proteinExistence type="predicted"/>
<gene>
    <name evidence="2" type="ORF">GEAMG1_2691</name>
</gene>
<evidence type="ECO:0000313" key="3">
    <source>
        <dbReference type="Proteomes" id="UP001295463"/>
    </source>
</evidence>
<name>A0ABN8HIH8_9BACT</name>
<sequence length="83" mass="8678">MRTSIHSWRPLSIGQLTSREGRLAGNGGSSFGLDIAVTCGTTTEAANAAHSGGLRHDAEAAGERRQNPGVAHYHHTQLGGVRC</sequence>
<keyword evidence="3" id="KW-1185">Reference proteome</keyword>
<evidence type="ECO:0000256" key="1">
    <source>
        <dbReference type="SAM" id="MobiDB-lite"/>
    </source>
</evidence>
<feature type="region of interest" description="Disordered" evidence="1">
    <location>
        <begin position="48"/>
        <end position="83"/>
    </location>
</feature>
<dbReference type="Proteomes" id="UP001295463">
    <property type="component" value="Chromosome"/>
</dbReference>